<feature type="region of interest" description="Disordered" evidence="1">
    <location>
        <begin position="45"/>
        <end position="72"/>
    </location>
</feature>
<name>A0ABX9DKF2_9RHOB</name>
<dbReference type="EMBL" id="MUAV01000003">
    <property type="protein sequence ID" value="RAP42623.1"/>
    <property type="molecule type" value="Genomic_DNA"/>
</dbReference>
<dbReference type="RefSeq" id="WP_112314827.1">
    <property type="nucleotide sequence ID" value="NZ_MUAV01000003.1"/>
</dbReference>
<reference evidence="2 3" key="1">
    <citation type="submission" date="2017-01" db="EMBL/GenBank/DDBJ databases">
        <title>Genome sequence of Rhodovulum viride JA756.</title>
        <authorList>
            <person name="Lakshmi K.V."/>
            <person name="Tushar L.D."/>
            <person name="Sasikala C."/>
            <person name="Venkataramana C."/>
        </authorList>
    </citation>
    <scope>NUCLEOTIDE SEQUENCE [LARGE SCALE GENOMIC DNA]</scope>
    <source>
        <strain evidence="2 3">JA756</strain>
    </source>
</reference>
<accession>A0ABX9DKF2</accession>
<dbReference type="SUPFAM" id="SSF48295">
    <property type="entry name" value="TrpR-like"/>
    <property type="match status" value="1"/>
</dbReference>
<protein>
    <recommendedName>
        <fullName evidence="4">Transposase</fullName>
    </recommendedName>
</protein>
<organism evidence="2 3">
    <name type="scientific">Rhodovulum viride</name>
    <dbReference type="NCBI Taxonomy" id="1231134"/>
    <lineage>
        <taxon>Bacteria</taxon>
        <taxon>Pseudomonadati</taxon>
        <taxon>Pseudomonadota</taxon>
        <taxon>Alphaproteobacteria</taxon>
        <taxon>Rhodobacterales</taxon>
        <taxon>Paracoccaceae</taxon>
        <taxon>Rhodovulum</taxon>
    </lineage>
</organism>
<dbReference type="InterPro" id="IPR002514">
    <property type="entry name" value="Transposase_8"/>
</dbReference>
<dbReference type="Proteomes" id="UP000248659">
    <property type="component" value="Unassembled WGS sequence"/>
</dbReference>
<gene>
    <name evidence="2" type="ORF">BYZ73_02825</name>
</gene>
<feature type="compositionally biased region" description="Pro residues" evidence="1">
    <location>
        <begin position="61"/>
        <end position="72"/>
    </location>
</feature>
<dbReference type="InterPro" id="IPR010921">
    <property type="entry name" value="Trp_repressor/repl_initiator"/>
</dbReference>
<evidence type="ECO:0000256" key="1">
    <source>
        <dbReference type="SAM" id="MobiDB-lite"/>
    </source>
</evidence>
<evidence type="ECO:0000313" key="2">
    <source>
        <dbReference type="EMBL" id="RAP42623.1"/>
    </source>
</evidence>
<comment type="caution">
    <text evidence="2">The sequence shown here is derived from an EMBL/GenBank/DDBJ whole genome shotgun (WGS) entry which is preliminary data.</text>
</comment>
<keyword evidence="3" id="KW-1185">Reference proteome</keyword>
<proteinExistence type="predicted"/>
<dbReference type="Pfam" id="PF01527">
    <property type="entry name" value="HTH_Tnp_1"/>
    <property type="match status" value="1"/>
</dbReference>
<evidence type="ECO:0000313" key="3">
    <source>
        <dbReference type="Proteomes" id="UP000248659"/>
    </source>
</evidence>
<sequence>MPDALKVEIVADTLRPGATVNDLAARHGLPVSHNLAWRQMARAGKPVRPAPGDAAEFVPPMVAPPEPVAATG</sequence>
<evidence type="ECO:0008006" key="4">
    <source>
        <dbReference type="Google" id="ProtNLM"/>
    </source>
</evidence>